<feature type="domain" description="Acyl-CoA dehydrogenase C-terminal" evidence="4">
    <location>
        <begin position="252"/>
        <end position="384"/>
    </location>
</feature>
<dbReference type="Gene3D" id="1.20.140.10">
    <property type="entry name" value="Butyryl-CoA Dehydrogenase, subunit A, domain 3"/>
    <property type="match status" value="1"/>
</dbReference>
<dbReference type="PANTHER" id="PTHR48083">
    <property type="entry name" value="MEDIUM-CHAIN SPECIFIC ACYL-COA DEHYDROGENASE, MITOCHONDRIAL-RELATED"/>
    <property type="match status" value="1"/>
</dbReference>
<dbReference type="PANTHER" id="PTHR48083:SF19">
    <property type="entry name" value="FLAVIN-DEPENDENT MONOOXYGENASE, OXYGENASE SUBUNIT HSAA"/>
    <property type="match status" value="1"/>
</dbReference>
<evidence type="ECO:0000256" key="2">
    <source>
        <dbReference type="ARBA" id="ARBA00049661"/>
    </source>
</evidence>
<dbReference type="GO" id="GO:0005737">
    <property type="term" value="C:cytoplasm"/>
    <property type="evidence" value="ECO:0007669"/>
    <property type="project" value="TreeGrafter"/>
</dbReference>
<dbReference type="InterPro" id="IPR013107">
    <property type="entry name" value="Acyl-CoA_DH_C"/>
</dbReference>
<dbReference type="Gene3D" id="2.40.110.10">
    <property type="entry name" value="Butyryl-CoA Dehydrogenase, subunit A, domain 2"/>
    <property type="match status" value="1"/>
</dbReference>
<evidence type="ECO:0000313" key="5">
    <source>
        <dbReference type="EMBL" id="PRD67835.1"/>
    </source>
</evidence>
<feature type="domain" description="Acyl-CoA dehydrogenase/oxidase N-terminal" evidence="3">
    <location>
        <begin position="35"/>
        <end position="130"/>
    </location>
</feature>
<dbReference type="InterPro" id="IPR036250">
    <property type="entry name" value="AcylCo_DH-like_C"/>
</dbReference>
<dbReference type="RefSeq" id="WP_105730602.1">
    <property type="nucleotide sequence ID" value="NZ_PVLR01000044.1"/>
</dbReference>
<dbReference type="Gene3D" id="1.10.540.10">
    <property type="entry name" value="Acyl-CoA dehydrogenase/oxidase, N-terminal domain"/>
    <property type="match status" value="1"/>
</dbReference>
<dbReference type="InterPro" id="IPR050741">
    <property type="entry name" value="Acyl-CoA_dehydrogenase"/>
</dbReference>
<dbReference type="GO" id="GO:0033539">
    <property type="term" value="P:fatty acid beta-oxidation using acyl-CoA dehydrogenase"/>
    <property type="evidence" value="ECO:0007669"/>
    <property type="project" value="TreeGrafter"/>
</dbReference>
<dbReference type="EMBL" id="PVLR01000044">
    <property type="protein sequence ID" value="PRD67835.1"/>
    <property type="molecule type" value="Genomic_DNA"/>
</dbReference>
<sequence length="410" mass="44539">MTAITLEPSTAPADAAIRLSVAELKRRAASLLPELRQGAEERERQRQRILPHEPIRRIGAERLLTWRVPQSQGGSGASVRDVIQFVIDVASVDSNVAQALRPSFLFLEGLLASDDEAARQRWLPHYLNGELFGNAGWEVGGANGAISASLVREGDHYRANGSKYYSTGALYSDWVSAVAIDESDREVRFMLPRDREGLELVDDFDAMGQRLTASGTTNLNHVRVDEEDIVPHHLFAGGRTQRSIVTPYAQLFLAAVEAGIARNALDDAVAFARDHARPIKHSSASRSVDDPYVEFSVGEISARAFAAEAVVLRAADSIDAAWASGLEPASITQAAIDVAQAQYVAAEAALKAAELLFDVGGASTTARKHNLDRHWRNARTVANHNPRHWKAAVVGAYRLKGTQPPLSGLF</sequence>
<dbReference type="Pfam" id="PF08028">
    <property type="entry name" value="Acyl-CoA_dh_2"/>
    <property type="match status" value="1"/>
</dbReference>
<dbReference type="GO" id="GO:0050660">
    <property type="term" value="F:flavin adenine dinucleotide binding"/>
    <property type="evidence" value="ECO:0007669"/>
    <property type="project" value="InterPro"/>
</dbReference>
<proteinExistence type="inferred from homology"/>
<comment type="similarity">
    <text evidence="2">Belongs to the HpaH/HsaA monooxygenase family.</text>
</comment>
<dbReference type="GO" id="GO:0016712">
    <property type="term" value="F:oxidoreductase activity, acting on paired donors, with incorporation or reduction of molecular oxygen, reduced flavin or flavoprotein as one donor, and incorporation of one atom of oxygen"/>
    <property type="evidence" value="ECO:0007669"/>
    <property type="project" value="TreeGrafter"/>
</dbReference>
<dbReference type="InterPro" id="IPR037069">
    <property type="entry name" value="AcylCoA_DH/ox_N_sf"/>
</dbReference>
<dbReference type="GO" id="GO:0003995">
    <property type="term" value="F:acyl-CoA dehydrogenase activity"/>
    <property type="evidence" value="ECO:0007669"/>
    <property type="project" value="TreeGrafter"/>
</dbReference>
<comment type="caution">
    <text evidence="5">The sequence shown here is derived from an EMBL/GenBank/DDBJ whole genome shotgun (WGS) entry which is preliminary data.</text>
</comment>
<keyword evidence="1" id="KW-0560">Oxidoreductase</keyword>
<accession>A0A2S9KBT8</accession>
<keyword evidence="6" id="KW-1185">Reference proteome</keyword>
<dbReference type="AlphaFoldDB" id="A0A2S9KBT8"/>
<evidence type="ECO:0000259" key="3">
    <source>
        <dbReference type="Pfam" id="PF02771"/>
    </source>
</evidence>
<dbReference type="SUPFAM" id="SSF47203">
    <property type="entry name" value="Acyl-CoA dehydrogenase C-terminal domain-like"/>
    <property type="match status" value="1"/>
</dbReference>
<name>A0A2S9KBT8_9BURK</name>
<protein>
    <submittedName>
        <fullName evidence="5">Acyl-CoA dehydrogenase</fullName>
    </submittedName>
</protein>
<dbReference type="InterPro" id="IPR046373">
    <property type="entry name" value="Acyl-CoA_Oxase/DH_mid-dom_sf"/>
</dbReference>
<gene>
    <name evidence="5" type="ORF">C6P61_14280</name>
</gene>
<dbReference type="Proteomes" id="UP000238326">
    <property type="component" value="Unassembled WGS sequence"/>
</dbReference>
<evidence type="ECO:0000259" key="4">
    <source>
        <dbReference type="Pfam" id="PF08028"/>
    </source>
</evidence>
<dbReference type="SUPFAM" id="SSF56645">
    <property type="entry name" value="Acyl-CoA dehydrogenase NM domain-like"/>
    <property type="match status" value="1"/>
</dbReference>
<dbReference type="OrthoDB" id="6184213at2"/>
<evidence type="ECO:0000313" key="6">
    <source>
        <dbReference type="Proteomes" id="UP000238326"/>
    </source>
</evidence>
<evidence type="ECO:0000256" key="1">
    <source>
        <dbReference type="ARBA" id="ARBA00023002"/>
    </source>
</evidence>
<dbReference type="Pfam" id="PF02771">
    <property type="entry name" value="Acyl-CoA_dh_N"/>
    <property type="match status" value="1"/>
</dbReference>
<dbReference type="InterPro" id="IPR013786">
    <property type="entry name" value="AcylCoA_DH/ox_N"/>
</dbReference>
<organism evidence="5 6">
    <name type="scientific">Malikia spinosa</name>
    <dbReference type="NCBI Taxonomy" id="86180"/>
    <lineage>
        <taxon>Bacteria</taxon>
        <taxon>Pseudomonadati</taxon>
        <taxon>Pseudomonadota</taxon>
        <taxon>Betaproteobacteria</taxon>
        <taxon>Burkholderiales</taxon>
        <taxon>Comamonadaceae</taxon>
        <taxon>Malikia</taxon>
    </lineage>
</organism>
<reference evidence="5 6" key="1">
    <citation type="submission" date="2018-03" db="EMBL/GenBank/DDBJ databases">
        <title>Comparative genomics illustrates the genes involved in a hyperalkaliphilic mechanisms of Serpentinomonas isolated from highly-alkaline calcium-rich serpentinized springs.</title>
        <authorList>
            <person name="Suzuki S."/>
            <person name="Ishii S."/>
            <person name="Walworth N."/>
            <person name="Bird L."/>
            <person name="Kuenen J.G."/>
            <person name="Nealson K.H."/>
        </authorList>
    </citation>
    <scope>NUCLEOTIDE SEQUENCE [LARGE SCALE GENOMIC DNA]</scope>
    <source>
        <strain evidence="5 6">83</strain>
    </source>
</reference>
<dbReference type="InterPro" id="IPR009100">
    <property type="entry name" value="AcylCoA_DH/oxidase_NM_dom_sf"/>
</dbReference>
<dbReference type="PIRSF" id="PIRSF016578">
    <property type="entry name" value="HsaA"/>
    <property type="match status" value="1"/>
</dbReference>